<accession>A0A0A9BE86</accession>
<evidence type="ECO:0000313" key="1">
    <source>
        <dbReference type="EMBL" id="JAD61616.1"/>
    </source>
</evidence>
<protein>
    <submittedName>
        <fullName evidence="1">Uncharacterized protein</fullName>
    </submittedName>
</protein>
<dbReference type="EMBL" id="GBRH01236279">
    <property type="protein sequence ID" value="JAD61616.1"/>
    <property type="molecule type" value="Transcribed_RNA"/>
</dbReference>
<reference evidence="1" key="2">
    <citation type="journal article" date="2015" name="Data Brief">
        <title>Shoot transcriptome of the giant reed, Arundo donax.</title>
        <authorList>
            <person name="Barrero R.A."/>
            <person name="Guerrero F.D."/>
            <person name="Moolhuijzen P."/>
            <person name="Goolsby J.A."/>
            <person name="Tidwell J."/>
            <person name="Bellgard S.E."/>
            <person name="Bellgard M.I."/>
        </authorList>
    </citation>
    <scope>NUCLEOTIDE SEQUENCE</scope>
    <source>
        <tissue evidence="1">Shoot tissue taken approximately 20 cm above the soil surface</tissue>
    </source>
</reference>
<organism evidence="1">
    <name type="scientific">Arundo donax</name>
    <name type="common">Giant reed</name>
    <name type="synonym">Donax arundinaceus</name>
    <dbReference type="NCBI Taxonomy" id="35708"/>
    <lineage>
        <taxon>Eukaryota</taxon>
        <taxon>Viridiplantae</taxon>
        <taxon>Streptophyta</taxon>
        <taxon>Embryophyta</taxon>
        <taxon>Tracheophyta</taxon>
        <taxon>Spermatophyta</taxon>
        <taxon>Magnoliopsida</taxon>
        <taxon>Liliopsida</taxon>
        <taxon>Poales</taxon>
        <taxon>Poaceae</taxon>
        <taxon>PACMAD clade</taxon>
        <taxon>Arundinoideae</taxon>
        <taxon>Arundineae</taxon>
        <taxon>Arundo</taxon>
    </lineage>
</organism>
<reference evidence="1" key="1">
    <citation type="submission" date="2014-09" db="EMBL/GenBank/DDBJ databases">
        <authorList>
            <person name="Magalhaes I.L.F."/>
            <person name="Oliveira U."/>
            <person name="Santos F.R."/>
            <person name="Vidigal T.H.D.A."/>
            <person name="Brescovit A.D."/>
            <person name="Santos A.J."/>
        </authorList>
    </citation>
    <scope>NUCLEOTIDE SEQUENCE</scope>
    <source>
        <tissue evidence="1">Shoot tissue taken approximately 20 cm above the soil surface</tissue>
    </source>
</reference>
<name>A0A0A9BE86_ARUDO</name>
<dbReference type="AlphaFoldDB" id="A0A0A9BE86"/>
<sequence>MHLIYAYGKGKGLLYYL</sequence>
<proteinExistence type="predicted"/>